<feature type="compositionally biased region" description="Basic and acidic residues" evidence="8">
    <location>
        <begin position="1422"/>
        <end position="1435"/>
    </location>
</feature>
<dbReference type="InterPro" id="IPR050865">
    <property type="entry name" value="BEACH_Domain"/>
</dbReference>
<dbReference type="SMART" id="SM00320">
    <property type="entry name" value="WD40"/>
    <property type="match status" value="4"/>
</dbReference>
<evidence type="ECO:0000256" key="5">
    <source>
        <dbReference type="ARBA" id="ARBA00059038"/>
    </source>
</evidence>
<feature type="compositionally biased region" description="Low complexity" evidence="8">
    <location>
        <begin position="1086"/>
        <end position="1109"/>
    </location>
</feature>
<accession>A0A8R1Y3S8</accession>
<dbReference type="InterPro" id="IPR046852">
    <property type="entry name" value="Neurobeachin_a-sol"/>
</dbReference>
<dbReference type="Pfam" id="PF15787">
    <property type="entry name" value="DUF4704"/>
    <property type="match status" value="2"/>
</dbReference>
<gene>
    <name evidence="9" type="primary">WBGene00090272</name>
</gene>
<dbReference type="SUPFAM" id="SSF50978">
    <property type="entry name" value="WD40 repeat-like"/>
    <property type="match status" value="1"/>
</dbReference>
<dbReference type="InterPro" id="IPR046851">
    <property type="entry name" value="NBCH_WD40"/>
</dbReference>
<dbReference type="InterPro" id="IPR011993">
    <property type="entry name" value="PH-like_dom_sf"/>
</dbReference>
<reference evidence="9" key="2">
    <citation type="submission" date="2022-06" db="UniProtKB">
        <authorList>
            <consortium name="EnsemblMetazoa"/>
        </authorList>
    </citation>
    <scope>IDENTIFICATION</scope>
    <source>
        <strain evidence="9">PS312</strain>
    </source>
</reference>
<evidence type="ECO:0000256" key="4">
    <source>
        <dbReference type="ARBA" id="ARBA00023136"/>
    </source>
</evidence>
<dbReference type="SUPFAM" id="SSF81837">
    <property type="entry name" value="BEACH domain"/>
    <property type="match status" value="2"/>
</dbReference>
<dbReference type="InterPro" id="IPR010508">
    <property type="entry name" value="NBEA-like_DUF1088"/>
</dbReference>
<feature type="compositionally biased region" description="Basic and acidic residues" evidence="8">
    <location>
        <begin position="156"/>
        <end position="172"/>
    </location>
</feature>
<feature type="compositionally biased region" description="Basic and acidic residues" evidence="8">
    <location>
        <begin position="1445"/>
        <end position="1457"/>
    </location>
</feature>
<dbReference type="PANTHER" id="PTHR13743">
    <property type="entry name" value="BEIGE/BEACH-RELATED"/>
    <property type="match status" value="1"/>
</dbReference>
<dbReference type="InterPro" id="IPR016024">
    <property type="entry name" value="ARM-type_fold"/>
</dbReference>
<dbReference type="Gene3D" id="1.10.1540.10">
    <property type="entry name" value="BEACH domain"/>
    <property type="match status" value="2"/>
</dbReference>
<dbReference type="SUPFAM" id="SSF48371">
    <property type="entry name" value="ARM repeat"/>
    <property type="match status" value="1"/>
</dbReference>
<accession>A0A2A6BPH6</accession>
<dbReference type="PROSITE" id="PS51783">
    <property type="entry name" value="PH_BEACH"/>
    <property type="match status" value="2"/>
</dbReference>
<evidence type="ECO:0000256" key="7">
    <source>
        <dbReference type="ARBA" id="ARBA00081052"/>
    </source>
</evidence>
<dbReference type="EnsemblMetazoa" id="PPA00718.1">
    <property type="protein sequence ID" value="PPA00718.1"/>
    <property type="gene ID" value="WBGene00090272"/>
</dbReference>
<feature type="compositionally biased region" description="Polar residues" evidence="8">
    <location>
        <begin position="1404"/>
        <end position="1413"/>
    </location>
</feature>
<dbReference type="InterPro" id="IPR001680">
    <property type="entry name" value="WD40_rpt"/>
</dbReference>
<dbReference type="CDD" id="cd06071">
    <property type="entry name" value="Beach"/>
    <property type="match status" value="2"/>
</dbReference>
<dbReference type="Proteomes" id="UP000005239">
    <property type="component" value="Unassembled WGS sequence"/>
</dbReference>
<dbReference type="SMART" id="SM01026">
    <property type="entry name" value="Beach"/>
    <property type="match status" value="2"/>
</dbReference>
<organism evidence="9 10">
    <name type="scientific">Pristionchus pacificus</name>
    <name type="common">Parasitic nematode worm</name>
    <dbReference type="NCBI Taxonomy" id="54126"/>
    <lineage>
        <taxon>Eukaryota</taxon>
        <taxon>Metazoa</taxon>
        <taxon>Ecdysozoa</taxon>
        <taxon>Nematoda</taxon>
        <taxon>Chromadorea</taxon>
        <taxon>Rhabditida</taxon>
        <taxon>Rhabditina</taxon>
        <taxon>Diplogasteromorpha</taxon>
        <taxon>Diplogasteroidea</taxon>
        <taxon>Neodiplogasteridae</taxon>
        <taxon>Pristionchus</taxon>
    </lineage>
</organism>
<dbReference type="FunFam" id="1.10.1540.10:FF:000001">
    <property type="entry name" value="neurobeachin isoform X1"/>
    <property type="match status" value="2"/>
</dbReference>
<feature type="region of interest" description="Disordered" evidence="8">
    <location>
        <begin position="1"/>
        <end position="97"/>
    </location>
</feature>
<feature type="region of interest" description="Disordered" evidence="8">
    <location>
        <begin position="1081"/>
        <end position="1138"/>
    </location>
</feature>
<dbReference type="InterPro" id="IPR013320">
    <property type="entry name" value="ConA-like_dom_sf"/>
</dbReference>
<keyword evidence="10" id="KW-1185">Reference proteome</keyword>
<name>A0A2A6BPH6_PRIPA</name>
<dbReference type="InterPro" id="IPR000409">
    <property type="entry name" value="BEACH_dom"/>
</dbReference>
<dbReference type="SUPFAM" id="SSF50729">
    <property type="entry name" value="PH domain-like"/>
    <property type="match status" value="2"/>
</dbReference>
<dbReference type="PROSITE" id="PS50197">
    <property type="entry name" value="BEACH"/>
    <property type="match status" value="2"/>
</dbReference>
<dbReference type="GO" id="GO:0008104">
    <property type="term" value="P:intracellular protein localization"/>
    <property type="evidence" value="ECO:0000318"/>
    <property type="project" value="GO_Central"/>
</dbReference>
<keyword evidence="2" id="KW-0853">WD repeat</keyword>
<dbReference type="PANTHER" id="PTHR13743:SF162">
    <property type="entry name" value="NEUROBEACHIN"/>
    <property type="match status" value="1"/>
</dbReference>
<dbReference type="SUPFAM" id="SSF49899">
    <property type="entry name" value="Concanavalin A-like lectins/glucanases"/>
    <property type="match status" value="2"/>
</dbReference>
<keyword evidence="3" id="KW-0677">Repeat</keyword>
<dbReference type="InterPro" id="IPR036322">
    <property type="entry name" value="WD40_repeat_dom_sf"/>
</dbReference>
<comment type="subcellular location">
    <subcellularLocation>
        <location evidence="1">Membrane</location>
    </subcellularLocation>
</comment>
<protein>
    <recommendedName>
        <fullName evidence="6">Putative neurobeachin homolog</fullName>
    </recommendedName>
    <alternativeName>
        <fullName evidence="7">Suppressor enhancer of lin-12</fullName>
    </alternativeName>
</protein>
<dbReference type="InterPro" id="IPR031570">
    <property type="entry name" value="NBEA/BDCP_DUF4704"/>
</dbReference>
<dbReference type="GO" id="GO:0016020">
    <property type="term" value="C:membrane"/>
    <property type="evidence" value="ECO:0000318"/>
    <property type="project" value="GO_Central"/>
</dbReference>
<evidence type="ECO:0000256" key="6">
    <source>
        <dbReference type="ARBA" id="ARBA00068767"/>
    </source>
</evidence>
<dbReference type="Pfam" id="PF20425">
    <property type="entry name" value="Neurobeachin"/>
    <property type="match status" value="1"/>
</dbReference>
<dbReference type="Pfam" id="PF02138">
    <property type="entry name" value="Beach"/>
    <property type="match status" value="2"/>
</dbReference>
<keyword evidence="4" id="KW-0472">Membrane</keyword>
<feature type="compositionally biased region" description="Polar residues" evidence="8">
    <location>
        <begin position="135"/>
        <end position="148"/>
    </location>
</feature>
<feature type="compositionally biased region" description="Low complexity" evidence="8">
    <location>
        <begin position="1373"/>
        <end position="1387"/>
    </location>
</feature>
<feature type="region of interest" description="Disordered" evidence="8">
    <location>
        <begin position="3242"/>
        <end position="3266"/>
    </location>
</feature>
<dbReference type="Gene3D" id="2.30.29.30">
    <property type="entry name" value="Pleckstrin-homology domain (PH domain)/Phosphotyrosine-binding domain (PTB)"/>
    <property type="match status" value="2"/>
</dbReference>
<evidence type="ECO:0000256" key="8">
    <source>
        <dbReference type="SAM" id="MobiDB-lite"/>
    </source>
</evidence>
<dbReference type="GO" id="GO:0019901">
    <property type="term" value="F:protein kinase binding"/>
    <property type="evidence" value="ECO:0000318"/>
    <property type="project" value="GO_Central"/>
</dbReference>
<reference evidence="10" key="1">
    <citation type="journal article" date="2008" name="Nat. Genet.">
        <title>The Pristionchus pacificus genome provides a unique perspective on nematode lifestyle and parasitism.</title>
        <authorList>
            <person name="Dieterich C."/>
            <person name="Clifton S.W."/>
            <person name="Schuster L.N."/>
            <person name="Chinwalla A."/>
            <person name="Delehaunty K."/>
            <person name="Dinkelacker I."/>
            <person name="Fulton L."/>
            <person name="Fulton R."/>
            <person name="Godfrey J."/>
            <person name="Minx P."/>
            <person name="Mitreva M."/>
            <person name="Roeseler W."/>
            <person name="Tian H."/>
            <person name="Witte H."/>
            <person name="Yang S.P."/>
            <person name="Wilson R.K."/>
            <person name="Sommer R.J."/>
        </authorList>
    </citation>
    <scope>NUCLEOTIDE SEQUENCE [LARGE SCALE GENOMIC DNA]</scope>
    <source>
        <strain evidence="10">PS312</strain>
    </source>
</reference>
<dbReference type="Pfam" id="PF06469">
    <property type="entry name" value="DUF1088"/>
    <property type="match status" value="1"/>
</dbReference>
<dbReference type="Gene3D" id="2.130.10.10">
    <property type="entry name" value="YVTN repeat-like/Quinoprotein amine dehydrogenase"/>
    <property type="match status" value="1"/>
</dbReference>
<dbReference type="Pfam" id="PF13385">
    <property type="entry name" value="Laminin_G_3"/>
    <property type="match status" value="2"/>
</dbReference>
<dbReference type="InterPro" id="IPR015943">
    <property type="entry name" value="WD40/YVTN_repeat-like_dom_sf"/>
</dbReference>
<sequence length="3698" mass="413425">MEDEDVNVVVDAPLSAPPAPAGAPHAPAAPDADRKAEAAEPEETVPPPPRTAENNNALAEPTFDSFPKLIDSAVPEPEADTVEIPSGTPEKKEEDTVAELEEVMEEIAIESAIVDEVKEEEEVTVAQKKEERSTVAPQQADTPLQQLHSALAAAKEQQEREQAEKRQREEPVKQSPVIETQPQSIKDVEVPAATVAAAAAPQAAPAAAPAAPAAAASPELPRQLLRTTVILSSDEKPAETFARLAAGMRDGSIQRNVVVDTIFNVLVAGAFDMEARFTIDDAANIERMLQLLQIGDLSFQAELVALVGQYSITVKETKRYLRALKVTEEGKWRRNSLRLVDVMRTLPKQDSTDVFFSFPGTPGAGIFLPPLRSFPYQAGWTFAAWVRMDPPNGTGFEKEKPVIYNFRSSKGASYSCHIVANFIVISVDKGKAGTPIMEKWHHIALSHNYSRWGRSEVACYVDGHLADTVEMNWAITVADTWPQCAVGSAAGGVAAEPPFASFTGQMAGVYVFAESMSLQQAHSLYCMGPGYMSALRHEAECDLPEGYKKFLFDGRLHSSLLSLYSPKNCHGQLCLYTPPHKAAHAHYVQIAHAVMKGGVEVIRTHSLQSSLQSVGGMQMLLPLFDQLDAEVEEGDGEEAIDLCATLLSIVTRLLECSYTFQQQFVHARGVLIIAHALQKSDPRHLTVEVVQCIASLARLCNSAASGPVLLRHLLDHILFNPKLWIMADPAVQIQFYSYLSLDFMANSKFPEHIKRVATVIEMCHTLKHYYYVVAARYPSDWIPEQRSKTLSTENIITIRGSLLGLINKLILLGIPDKEAIVPSPMRDQEIHVLLNLVSTVHENDNLYDVLALVNRLLCDYPQLLIPALDRDHAIGMIFSLLAKPSPLIRIPALKLLGHFLARSTMKRKTEAVGANNALALLSDRLAMHTPHLAMPIYSVLFEILTEKMTPQQMYTDHMPPPKDSRFENPSLLKVISQLLINSDDSQEAMTVRKTFLIDLITMCKDSRENRRTILQMSVWQEWLIQLAYVYPLDEAQSEICELVYDLFNILLHHAIRHEYGGWRVWVDTLAIAHSQVSRERFHAEKAAATPTKSASSGQPSPTGSKSGSSEGKEAGDANGEEDGEKSTPDTPARTEPVYRTPEFSWSRVHLRLLRDLLQSIENVIDEWRTGAAQGTDPSNAVSDAVNHNDNHVFVSNVVHVISQLADSLIMACGGLLPLLASATSPNSELEIKDACGQEKNMPTGGILRETLRLIATCSVRHILACRERPPSFALDARATEKWDSITKFVKGALNARGKEGLHDMEHLMQEVDLTRIKGVVYRDMEETRQAQFLALAVIYLLSVLMVSRYRDILEPPSSPSPFFNSTNDKEASEQSSPSSSGMLPSSSERVNGAAGDGEKEENGMESNGVNGENGNDDTDSDSAIKKEKTEEKEVSAIRVQGGAEGVKDANPHSETELPRLAARSASVSSQPPAERRAYLTSKLCTALESTSPLLREIMTDFRSFFQKTLLGTHGQEIMNDTKVLETLKNKQGSVVELVMLLCSQEWQTSLQKHAGLAFIELVNEGRLMAHATRDHVLRVANEAEFILNRLRAEDNAKHELFQKKAQEELETRKAEEARMEHVLRASRRRDTLVATRLLDKAKGVLTGPSGAWKEKEKEKTEEFWRLDVWEDDSRRRLRFVPNQWGTRHVEEACETAYSNDEKRDGREIEEEEIAKLAGITPGRGQVVELVDESDIEKWATEVDAPPPTGTLSITATDLYFDADEEDPLYAEQDPKSLRYCDNLHGRWQLVEIRAIFLRTSLLQNTALELFLATRTAVMFSFADHDTVRTVVGHLPRVGVGVKYGLPQSRKASLMTPRQLFRHSDMTERWQKREISNFDYLMFLNTVAGRSFNDLNQYPVFPWVLTNYTDEKLDLSVASNFRDLSKPIGALSEARRKQFEERYQNWDDPSTPPFHYGTHYSTAAFTLNWLMRVEPFSTMLIHLQGGRFDCPDRMFHSMGETWTRAQRDTHDVKELIPELFYLPEMLRNSNKLPLGKRMDGVEVGDVALPPWAKTPEQFIQIHRQALESDLVSCQLNQWIDLIFGYKQKGAEAVRACNVFYYLTYEGGVDLAKETDPVRREALLNQIASFGQTPLQLLTEAHPPRHSVMTVSPLMFGRTEEELCMAMKFVSNSPVVFLAANTFAQLPTPTILSITGNLVYSLNRWHNSYTGNTRGTGSIALSGEKEGEAATTAELPLTVDPLLISASPSAPIPRRHLGEAMVNTIKVSSRHFVATNDSRSIISCAYPDYSFRVTDTDTGATRQVVYGHADVVTCLARSETSLYADCYLATGSLDCTVHLWHWSGQLGRVAGDSDRPEGGATSRAILTGHEAPITALAVSAEHGLVISGCADGAVVIHTTAGELLRRSQLSATVSALAISRDCLILAQEGPRGLVVFSNTLRVLDRRESQFSIDCLTLTRDGEYFVTGSEQGIVALWRLFPLEQLYTYHRMEASIRSVAVTSNQRYVLAGLESGAIVVLNADFAHQLTYRHGRILFIQILFFLFSCIYLFALRNFNVSDELEVILAFIPLLQPQRYHIHLLVEGDFDMETCFTIADAANIEKMLQQLHHGELSFQGKVWSIFIAIVRKSDRNVEMCSRAELISRLLDLLQTVPAHTGIFLIFLELISLVGQYSITVKETKRYLKALKVTEDGKWRRSSLRLLKMMPKLLQDSPDAFFRFPGTPGAGIFLPPLRSFPYQTGWAFAAWVRMDPPDGTGFEKEKPVIYNFRSSKGASYSCYIVANFIVISVDKGQAGTPVMEKCVCSELRPRRWHHIALSHNYSRWGRSEVACYVDGHLADTVELNWAITVADTWPQCAVGSAAAGVTTEPPFTSFTGQMAGVYVFGESMSLQQAHSLYCMGPGYMSALRHEAECDLPEGYKKFLFDGRLHSSLLSLYSPKNCHGQLCLYTPPHKAAHAHYVQIAHAVMKGGVEVIRTHSLQSSLQSVGGMQMLLPLFDQLDAEVEEGDGEEAIDLCATLLSIVTRLLECSYTFQQQFVHARGVLIIAQALQKSDPRHLEVVQCIASLARLCNSAAIGPVLLRELLDHILFNPKLWIMADPAVQIHFYSYLSLDFMDNNKFPEQIKRVATVIEMCRTLKHYYYVVVPRSPSDWIPEQRSKTLSTENIITIRGSLLEVINKLILLGIQDKDAITPFPSRDQEIHALMNLVTTVHENDNLYDVLALINRLQFEHPQLLIPASPSFSGMLPSSSERVNGAAGDGEKEENGMDSNGMECNGVNTTDLYFDADEEDPVQDPKSLRYCDNLHGRWQLKKIRAIFLRSLLQNTALELFLASRTAVMFSFADHDTVRAVVGHLPRVGVGVKYGLPQSRKASLMTPRQLFRHSDMTERWQKHEISNFDYLMFLNTVAGRSFNDLNQYPVFPWVLTNYTDEKLDLSVASNFRDLSKNWDDPSTPPFHYGTHYSTAAFTLNWLMRVEPFATMLIRLQGGRFDCPDRMFHSMGETWTRAQRDTHDVKELIPELFFLPEMLRNSNKLPLGKRMDGVEVGDVVLPPWAKSPEQFIQIHRQALESDLVSCQLNQWIDLIFGYKQKGAKAVRACNVFYYLTYEGGVDLAKETDPVRRDALLNQIASFGQTPRQLLTEAHPPRHSVMTVVRSRGDRIEGCEDNLSPSFQNQIASFGQIPRQLLTEANPPRHSHDCRGEFER</sequence>
<evidence type="ECO:0000313" key="9">
    <source>
        <dbReference type="EnsemblMetazoa" id="PPA00718.1"/>
    </source>
</evidence>
<dbReference type="InterPro" id="IPR023362">
    <property type="entry name" value="PH-BEACH_dom"/>
</dbReference>
<feature type="region of interest" description="Disordered" evidence="8">
    <location>
        <begin position="118"/>
        <end position="184"/>
    </location>
</feature>
<evidence type="ECO:0000256" key="1">
    <source>
        <dbReference type="ARBA" id="ARBA00004370"/>
    </source>
</evidence>
<dbReference type="GO" id="GO:0005829">
    <property type="term" value="C:cytosol"/>
    <property type="evidence" value="ECO:0000318"/>
    <property type="project" value="GO_Central"/>
</dbReference>
<feature type="region of interest" description="Disordered" evidence="8">
    <location>
        <begin position="1356"/>
        <end position="1473"/>
    </location>
</feature>
<proteinExistence type="predicted"/>
<comment type="function">
    <text evidence="5">Binds to type II regulatory subunits of protein kinase A and anchors/targets them to the membrane. May anchor the kinase to cytoskeletal and/or organelle-associated proteins. Regulates endosomal traffic in polarized epithelial cells such as the vulval precursor cells and intestinal cells. Thought to act as a negative regulator of lin-12 activity in vulval precursor cells. May have a role in the internalization process from basolateral surface of polarized epithelial cells.</text>
</comment>
<dbReference type="Gene3D" id="2.60.120.200">
    <property type="match status" value="2"/>
</dbReference>
<dbReference type="Pfam" id="PF14844">
    <property type="entry name" value="PH_BEACH"/>
    <property type="match status" value="2"/>
</dbReference>
<evidence type="ECO:0000256" key="3">
    <source>
        <dbReference type="ARBA" id="ARBA00022737"/>
    </source>
</evidence>
<dbReference type="InterPro" id="IPR036372">
    <property type="entry name" value="BEACH_dom_sf"/>
</dbReference>
<dbReference type="Pfam" id="PF20426">
    <property type="entry name" value="NBCH_WD40"/>
    <property type="match status" value="1"/>
</dbReference>
<dbReference type="CDD" id="cd01201">
    <property type="entry name" value="PH_BEACH"/>
    <property type="match status" value="1"/>
</dbReference>
<evidence type="ECO:0000256" key="2">
    <source>
        <dbReference type="ARBA" id="ARBA00022574"/>
    </source>
</evidence>
<evidence type="ECO:0000313" key="10">
    <source>
        <dbReference type="Proteomes" id="UP000005239"/>
    </source>
</evidence>